<keyword evidence="3" id="KW-1185">Reference proteome</keyword>
<feature type="compositionally biased region" description="Polar residues" evidence="1">
    <location>
        <begin position="66"/>
        <end position="81"/>
    </location>
</feature>
<accession>A0ABP5W0R5</accession>
<evidence type="ECO:0008006" key="4">
    <source>
        <dbReference type="Google" id="ProtNLM"/>
    </source>
</evidence>
<reference evidence="3" key="1">
    <citation type="journal article" date="2019" name="Int. J. Syst. Evol. Microbiol.">
        <title>The Global Catalogue of Microorganisms (GCM) 10K type strain sequencing project: providing services to taxonomists for standard genome sequencing and annotation.</title>
        <authorList>
            <consortium name="The Broad Institute Genomics Platform"/>
            <consortium name="The Broad Institute Genome Sequencing Center for Infectious Disease"/>
            <person name="Wu L."/>
            <person name="Ma J."/>
        </authorList>
    </citation>
    <scope>NUCLEOTIDE SEQUENCE [LARGE SCALE GENOMIC DNA]</scope>
    <source>
        <strain evidence="3">JCM 4358</strain>
    </source>
</reference>
<feature type="region of interest" description="Disordered" evidence="1">
    <location>
        <begin position="1"/>
        <end position="100"/>
    </location>
</feature>
<organism evidence="2 3">
    <name type="scientific">Streptomyces coeruleofuscus</name>
    <dbReference type="NCBI Taxonomy" id="66879"/>
    <lineage>
        <taxon>Bacteria</taxon>
        <taxon>Bacillati</taxon>
        <taxon>Actinomycetota</taxon>
        <taxon>Actinomycetes</taxon>
        <taxon>Kitasatosporales</taxon>
        <taxon>Streptomycetaceae</taxon>
        <taxon>Streptomyces</taxon>
    </lineage>
</organism>
<evidence type="ECO:0000256" key="1">
    <source>
        <dbReference type="SAM" id="MobiDB-lite"/>
    </source>
</evidence>
<proteinExistence type="predicted"/>
<sequence>MAVAPNSHMQATPAATHATSEHNRTSHTSTEPTDPPDEHVKQPHPSAPINLPTYTAGTSRKPPPANANSDGDGSLPQQQPRVTLAAQPATAAPHRGGPGG</sequence>
<dbReference type="EMBL" id="BAAASE010000009">
    <property type="protein sequence ID" value="GAA2415279.1"/>
    <property type="molecule type" value="Genomic_DNA"/>
</dbReference>
<comment type="caution">
    <text evidence="2">The sequence shown here is derived from an EMBL/GenBank/DDBJ whole genome shotgun (WGS) entry which is preliminary data.</text>
</comment>
<name>A0ABP5W0R5_9ACTN</name>
<gene>
    <name evidence="2" type="ORF">GCM10010255_61790</name>
</gene>
<evidence type="ECO:0000313" key="2">
    <source>
        <dbReference type="EMBL" id="GAA2415279.1"/>
    </source>
</evidence>
<dbReference type="Proteomes" id="UP001499986">
    <property type="component" value="Unassembled WGS sequence"/>
</dbReference>
<protein>
    <recommendedName>
        <fullName evidence="4">Sigma-like protein</fullName>
    </recommendedName>
</protein>
<evidence type="ECO:0000313" key="3">
    <source>
        <dbReference type="Proteomes" id="UP001499986"/>
    </source>
</evidence>